<organism evidence="2 3">
    <name type="scientific">Ustilaginoidea virens</name>
    <name type="common">Rice false smut fungus</name>
    <name type="synonym">Villosiclava virens</name>
    <dbReference type="NCBI Taxonomy" id="1159556"/>
    <lineage>
        <taxon>Eukaryota</taxon>
        <taxon>Fungi</taxon>
        <taxon>Dikarya</taxon>
        <taxon>Ascomycota</taxon>
        <taxon>Pezizomycotina</taxon>
        <taxon>Sordariomycetes</taxon>
        <taxon>Hypocreomycetidae</taxon>
        <taxon>Hypocreales</taxon>
        <taxon>Clavicipitaceae</taxon>
        <taxon>Ustilaginoidea</taxon>
    </lineage>
</organism>
<evidence type="ECO:0000313" key="3">
    <source>
        <dbReference type="Proteomes" id="UP000054053"/>
    </source>
</evidence>
<sequence>MLDSTLAFSPNEIQDGGQTPGPFEEMTRRMAGLGAASPVSSKFTVNRKQKRAGEKRQWIWTIGQEDDDEDVGGAIAALRAKAAYRKGETQQLE</sequence>
<name>A0A1B5KW86_USTVR</name>
<gene>
    <name evidence="2" type="ORF">UVI_02001400</name>
</gene>
<feature type="compositionally biased region" description="Polar residues" evidence="1">
    <location>
        <begin position="1"/>
        <end position="12"/>
    </location>
</feature>
<accession>A0A1B5KW86</accession>
<dbReference type="AlphaFoldDB" id="A0A1B5KW86"/>
<dbReference type="EMBL" id="BBTG02000001">
    <property type="protein sequence ID" value="GAO14227.1"/>
    <property type="molecule type" value="Genomic_DNA"/>
</dbReference>
<proteinExistence type="predicted"/>
<reference evidence="3" key="1">
    <citation type="journal article" date="2016" name="Genome Announc.">
        <title>Genome sequence of Ustilaginoidea virens IPU010, a rice pathogenic fungus causing false smut.</title>
        <authorList>
            <person name="Kumagai T."/>
            <person name="Ishii T."/>
            <person name="Terai G."/>
            <person name="Umemura M."/>
            <person name="Machida M."/>
            <person name="Asai K."/>
        </authorList>
    </citation>
    <scope>NUCLEOTIDE SEQUENCE [LARGE SCALE GENOMIC DNA]</scope>
    <source>
        <strain evidence="3">IPU010</strain>
    </source>
</reference>
<protein>
    <submittedName>
        <fullName evidence="2">Uncharacterized protein</fullName>
    </submittedName>
</protein>
<dbReference type="Proteomes" id="UP000054053">
    <property type="component" value="Unassembled WGS sequence"/>
</dbReference>
<feature type="region of interest" description="Disordered" evidence="1">
    <location>
        <begin position="1"/>
        <end position="25"/>
    </location>
</feature>
<evidence type="ECO:0000313" key="2">
    <source>
        <dbReference type="EMBL" id="GAO14227.1"/>
    </source>
</evidence>
<evidence type="ECO:0000256" key="1">
    <source>
        <dbReference type="SAM" id="MobiDB-lite"/>
    </source>
</evidence>
<comment type="caution">
    <text evidence="2">The sequence shown here is derived from an EMBL/GenBank/DDBJ whole genome shotgun (WGS) entry which is preliminary data.</text>
</comment>